<sequence>IKPRLAGGASLNPDGGNSGLEGIGYDAKRKVFYVVKEKNGRRLFEVQIDDKPGAATLLKEPTKALNAKVDDLGGLHFDNASRDFFVISHESHCIVQLGATGPCRDILKFEGRQVEGITLSPDGVDLVVVGEARQLIHYRRTPTESPGDTSDTEQE</sequence>
<evidence type="ECO:0008006" key="5">
    <source>
        <dbReference type="Google" id="ProtNLM"/>
    </source>
</evidence>
<evidence type="ECO:0000313" key="4">
    <source>
        <dbReference type="EMBL" id="GAF69568.1"/>
    </source>
</evidence>
<feature type="non-terminal residue" evidence="4">
    <location>
        <position position="1"/>
    </location>
</feature>
<evidence type="ECO:0000256" key="3">
    <source>
        <dbReference type="ARBA" id="ARBA00023136"/>
    </source>
</evidence>
<dbReference type="EMBL" id="BARS01006509">
    <property type="protein sequence ID" value="GAF69568.1"/>
    <property type="molecule type" value="Genomic_DNA"/>
</dbReference>
<dbReference type="InterPro" id="IPR009722">
    <property type="entry name" value="YjiK/CarP"/>
</dbReference>
<reference evidence="4" key="1">
    <citation type="journal article" date="2014" name="Front. Microbiol.">
        <title>High frequency of phylogenetically diverse reductive dehalogenase-homologous genes in deep subseafloor sedimentary metagenomes.</title>
        <authorList>
            <person name="Kawai M."/>
            <person name="Futagami T."/>
            <person name="Toyoda A."/>
            <person name="Takaki Y."/>
            <person name="Nishi S."/>
            <person name="Hori S."/>
            <person name="Arai W."/>
            <person name="Tsubouchi T."/>
            <person name="Morono Y."/>
            <person name="Uchiyama I."/>
            <person name="Ito T."/>
            <person name="Fujiyama A."/>
            <person name="Inagaki F."/>
            <person name="Takami H."/>
        </authorList>
    </citation>
    <scope>NUCLEOTIDE SEQUENCE</scope>
    <source>
        <strain evidence="4">Expedition CK06-06</strain>
    </source>
</reference>
<keyword evidence="2" id="KW-1003">Cell membrane</keyword>
<evidence type="ECO:0000256" key="1">
    <source>
        <dbReference type="ARBA" id="ARBA00004236"/>
    </source>
</evidence>
<dbReference type="AlphaFoldDB" id="X0RLA1"/>
<dbReference type="Pfam" id="PF06977">
    <property type="entry name" value="SdiA-regulated"/>
    <property type="match status" value="1"/>
</dbReference>
<proteinExistence type="predicted"/>
<name>X0RLA1_9ZZZZ</name>
<keyword evidence="3" id="KW-0472">Membrane</keyword>
<dbReference type="GO" id="GO:0005886">
    <property type="term" value="C:plasma membrane"/>
    <property type="evidence" value="ECO:0007669"/>
    <property type="project" value="UniProtKB-SubCell"/>
</dbReference>
<comment type="caution">
    <text evidence="4">The sequence shown here is derived from an EMBL/GenBank/DDBJ whole genome shotgun (WGS) entry which is preliminary data.</text>
</comment>
<gene>
    <name evidence="4" type="ORF">S01H1_12656</name>
</gene>
<comment type="subcellular location">
    <subcellularLocation>
        <location evidence="1">Cell membrane</location>
    </subcellularLocation>
</comment>
<dbReference type="SUPFAM" id="SSF50956">
    <property type="entry name" value="Thermostable phytase (3-phytase)"/>
    <property type="match status" value="1"/>
</dbReference>
<organism evidence="4">
    <name type="scientific">marine sediment metagenome</name>
    <dbReference type="NCBI Taxonomy" id="412755"/>
    <lineage>
        <taxon>unclassified sequences</taxon>
        <taxon>metagenomes</taxon>
        <taxon>ecological metagenomes</taxon>
    </lineage>
</organism>
<accession>X0RLA1</accession>
<evidence type="ECO:0000256" key="2">
    <source>
        <dbReference type="ARBA" id="ARBA00022475"/>
    </source>
</evidence>
<protein>
    <recommendedName>
        <fullName evidence="5">Phytase-like domain-containing protein</fullName>
    </recommendedName>
</protein>